<dbReference type="HOGENOM" id="CLU_155205_0_0_6"/>
<dbReference type="PROSITE" id="PS51257">
    <property type="entry name" value="PROKAR_LIPOPROTEIN"/>
    <property type="match status" value="1"/>
</dbReference>
<sequence length="111" mass="11877" precursor="true">MIHTPIRTGAILTGALAITLGLGACTFVPVTTEGQHVRVATASDVRNCQRLGSTTVTITEKVGFVRRPPEKLAQEAEATARNAAAKDWNGNTIVPMGPLQDGRQVFDVYRC</sequence>
<dbReference type="Proteomes" id="UP000002383">
    <property type="component" value="Chromosome"/>
</dbReference>
<dbReference type="OrthoDB" id="6120981at2"/>
<dbReference type="KEGG" id="tgr:Tgr7_2717"/>
<name>B8GMX7_THISH</name>
<keyword evidence="2" id="KW-1185">Reference proteome</keyword>
<keyword evidence="1" id="KW-0449">Lipoprotein</keyword>
<proteinExistence type="predicted"/>
<evidence type="ECO:0000313" key="2">
    <source>
        <dbReference type="Proteomes" id="UP000002383"/>
    </source>
</evidence>
<organism evidence="1 2">
    <name type="scientific">Thioalkalivibrio sulfidiphilus (strain HL-EbGR7)</name>
    <dbReference type="NCBI Taxonomy" id="396588"/>
    <lineage>
        <taxon>Bacteria</taxon>
        <taxon>Pseudomonadati</taxon>
        <taxon>Pseudomonadota</taxon>
        <taxon>Gammaproteobacteria</taxon>
        <taxon>Chromatiales</taxon>
        <taxon>Ectothiorhodospiraceae</taxon>
        <taxon>Thioalkalivibrio</taxon>
    </lineage>
</organism>
<dbReference type="EMBL" id="CP001339">
    <property type="protein sequence ID" value="ACL73792.1"/>
    <property type="molecule type" value="Genomic_DNA"/>
</dbReference>
<gene>
    <name evidence="1" type="ordered locus">Tgr7_2717</name>
</gene>
<evidence type="ECO:0000313" key="1">
    <source>
        <dbReference type="EMBL" id="ACL73792.1"/>
    </source>
</evidence>
<dbReference type="eggNOG" id="ENOG50333S9">
    <property type="taxonomic scope" value="Bacteria"/>
</dbReference>
<dbReference type="STRING" id="396588.Tgr7_2717"/>
<protein>
    <submittedName>
        <fullName evidence="1">Putative lipoprotein</fullName>
    </submittedName>
</protein>
<accession>B8GMX7</accession>
<dbReference type="RefSeq" id="WP_012639267.1">
    <property type="nucleotide sequence ID" value="NC_011901.1"/>
</dbReference>
<dbReference type="InterPro" id="IPR025294">
    <property type="entry name" value="DUF4156"/>
</dbReference>
<reference evidence="1 2" key="1">
    <citation type="journal article" date="2011" name="Stand. Genomic Sci.">
        <title>Complete genome sequence of 'Thioalkalivibrio sulfidophilus' HL-EbGr7.</title>
        <authorList>
            <person name="Muyzer G."/>
            <person name="Sorokin D.Y."/>
            <person name="Mavromatis K."/>
            <person name="Lapidus A."/>
            <person name="Clum A."/>
            <person name="Ivanova N."/>
            <person name="Pati A."/>
            <person name="d'Haeseleer P."/>
            <person name="Woyke T."/>
            <person name="Kyrpides N.C."/>
        </authorList>
    </citation>
    <scope>NUCLEOTIDE SEQUENCE [LARGE SCALE GENOMIC DNA]</scope>
    <source>
        <strain evidence="1 2">HL-EbGR7</strain>
    </source>
</reference>
<dbReference type="AlphaFoldDB" id="B8GMX7"/>
<dbReference type="Pfam" id="PF13698">
    <property type="entry name" value="DUF4156"/>
    <property type="match status" value="1"/>
</dbReference>